<dbReference type="PRINTS" id="PR00368">
    <property type="entry name" value="FADPNR"/>
</dbReference>
<gene>
    <name evidence="6" type="ORF">H4Q31_15030</name>
</gene>
<accession>A0A841TAV2</accession>
<comment type="caution">
    <text evidence="6">The sequence shown here is derived from an EMBL/GenBank/DDBJ whole genome shotgun (WGS) entry which is preliminary data.</text>
</comment>
<keyword evidence="7" id="KW-1185">Reference proteome</keyword>
<evidence type="ECO:0000313" key="6">
    <source>
        <dbReference type="EMBL" id="MBB6678603.1"/>
    </source>
</evidence>
<feature type="domain" description="FAD/NAD(P)-binding" evidence="5">
    <location>
        <begin position="3"/>
        <end position="292"/>
    </location>
</feature>
<dbReference type="PRINTS" id="PR00469">
    <property type="entry name" value="PNDRDTASEII"/>
</dbReference>
<evidence type="ECO:0000313" key="7">
    <source>
        <dbReference type="Proteomes" id="UP000574133"/>
    </source>
</evidence>
<dbReference type="InterPro" id="IPR050097">
    <property type="entry name" value="Ferredoxin-NADP_redctase_2"/>
</dbReference>
<evidence type="ECO:0000256" key="3">
    <source>
        <dbReference type="ARBA" id="ARBA00022630"/>
    </source>
</evidence>
<dbReference type="InterPro" id="IPR036188">
    <property type="entry name" value="FAD/NAD-bd_sf"/>
</dbReference>
<keyword evidence="3" id="KW-0285">Flavoprotein</keyword>
<dbReference type="Proteomes" id="UP000574133">
    <property type="component" value="Unassembled WGS sequence"/>
</dbReference>
<dbReference type="SUPFAM" id="SSF51905">
    <property type="entry name" value="FAD/NAD(P)-binding domain"/>
    <property type="match status" value="1"/>
</dbReference>
<sequence length="316" mass="33853">MYKSVVIGGGPSGLSAAIHLALANLEPLVIKGHEPSKYLATTRELESYPGFPRGVDGPALLDDMSKQAERYGARIRTGNVHRVDLSRRPFRIELLGRETIEAESVIIATGASFKLLGIPGEESNIGRGVSICAPCSGFFATGKKVIVVGGGDSALEEAIYLTRYASEVVVVHRRGELRASRGMQERAQRHSKISFAYERTPLEVLSDERGVTGLRVMNHTSGQEESIEAERVYVAIGTKPNTEFLNGQLPMDSKGYLLSKPGTTETAIPGVFVCGDVQDPRYGQITSAIGSGSMAAVDCERYLNEVEDAVPAGAGV</sequence>
<evidence type="ECO:0000259" key="5">
    <source>
        <dbReference type="Pfam" id="PF07992"/>
    </source>
</evidence>
<dbReference type="EMBL" id="JACJVN010000057">
    <property type="protein sequence ID" value="MBB6678603.1"/>
    <property type="molecule type" value="Genomic_DNA"/>
</dbReference>
<dbReference type="Gene3D" id="3.50.50.60">
    <property type="entry name" value="FAD/NAD(P)-binding domain"/>
    <property type="match status" value="2"/>
</dbReference>
<comment type="subunit">
    <text evidence="2">Homodimer.</text>
</comment>
<reference evidence="6 7" key="1">
    <citation type="submission" date="2020-08" db="EMBL/GenBank/DDBJ databases">
        <title>Cohnella phylogeny.</title>
        <authorList>
            <person name="Dunlap C."/>
        </authorList>
    </citation>
    <scope>NUCLEOTIDE SEQUENCE [LARGE SCALE GENOMIC DNA]</scope>
    <source>
        <strain evidence="6 7">DSM 103658</strain>
    </source>
</reference>
<evidence type="ECO:0000256" key="4">
    <source>
        <dbReference type="ARBA" id="ARBA00023002"/>
    </source>
</evidence>
<evidence type="ECO:0000256" key="2">
    <source>
        <dbReference type="ARBA" id="ARBA00011738"/>
    </source>
</evidence>
<organism evidence="6 7">
    <name type="scientific">Cohnella lubricantis</name>
    <dbReference type="NCBI Taxonomy" id="2163172"/>
    <lineage>
        <taxon>Bacteria</taxon>
        <taxon>Bacillati</taxon>
        <taxon>Bacillota</taxon>
        <taxon>Bacilli</taxon>
        <taxon>Bacillales</taxon>
        <taxon>Paenibacillaceae</taxon>
        <taxon>Cohnella</taxon>
    </lineage>
</organism>
<dbReference type="InterPro" id="IPR023753">
    <property type="entry name" value="FAD/NAD-binding_dom"/>
</dbReference>
<keyword evidence="4" id="KW-0560">Oxidoreductase</keyword>
<protein>
    <submittedName>
        <fullName evidence="6">FAD-dependent oxidoreductase</fullName>
    </submittedName>
</protein>
<dbReference type="Pfam" id="PF07992">
    <property type="entry name" value="Pyr_redox_2"/>
    <property type="match status" value="1"/>
</dbReference>
<name>A0A841TAV2_9BACL</name>
<dbReference type="GO" id="GO:0016491">
    <property type="term" value="F:oxidoreductase activity"/>
    <property type="evidence" value="ECO:0007669"/>
    <property type="project" value="UniProtKB-KW"/>
</dbReference>
<dbReference type="AlphaFoldDB" id="A0A841TAV2"/>
<dbReference type="RefSeq" id="WP_185179866.1">
    <property type="nucleotide sequence ID" value="NZ_CBCSEP010000006.1"/>
</dbReference>
<comment type="cofactor">
    <cofactor evidence="1">
        <name>FAD</name>
        <dbReference type="ChEBI" id="CHEBI:57692"/>
    </cofactor>
</comment>
<dbReference type="PANTHER" id="PTHR48105">
    <property type="entry name" value="THIOREDOXIN REDUCTASE 1-RELATED-RELATED"/>
    <property type="match status" value="1"/>
</dbReference>
<evidence type="ECO:0000256" key="1">
    <source>
        <dbReference type="ARBA" id="ARBA00001974"/>
    </source>
</evidence>
<proteinExistence type="predicted"/>